<name>A0AAU6WLA8_9FLAO</name>
<dbReference type="RefSeq" id="WP_345765988.1">
    <property type="nucleotide sequence ID" value="NZ_CP154834.1"/>
</dbReference>
<protein>
    <submittedName>
        <fullName evidence="1">Uncharacterized protein</fullName>
    </submittedName>
</protein>
<sequence length="144" mass="15963">MVEIIKPKWALRLSSVAVPRIANFHLLEYNISKAHSETVELEHGFSIRKLPGRIRLIASHTRSQAPSYEEGLQAISKGDAFLLDVIRGKEEHKMYGGKRSVSDSMSNSSLLPISDFSAGQGGMTENMLPGLLRRSTEILLQGFL</sequence>
<dbReference type="AlphaFoldDB" id="A0AAU6WLA8"/>
<gene>
    <name evidence="1" type="ORF">AAFP95_17660</name>
</gene>
<organism evidence="1 2">
    <name type="scientific">Chryseobacterium endophyticum</name>
    <dbReference type="NCBI Taxonomy" id="1854762"/>
    <lineage>
        <taxon>Bacteria</taxon>
        <taxon>Pseudomonadati</taxon>
        <taxon>Bacteroidota</taxon>
        <taxon>Flavobacteriia</taxon>
        <taxon>Flavobacteriales</taxon>
        <taxon>Weeksellaceae</taxon>
        <taxon>Chryseobacterium group</taxon>
        <taxon>Chryseobacterium</taxon>
    </lineage>
</organism>
<evidence type="ECO:0000313" key="2">
    <source>
        <dbReference type="Proteomes" id="UP001463665"/>
    </source>
</evidence>
<proteinExistence type="predicted"/>
<reference evidence="1 2" key="1">
    <citation type="submission" date="2024-04" db="EMBL/GenBank/DDBJ databases">
        <title>Genome sequencing and assembly of rice foliar adapted Chryseobacterium endophyticum OsEnb-ALM-A6.</title>
        <authorList>
            <person name="Kumar S."/>
            <person name="Javed M."/>
            <person name="Chouhan V."/>
            <person name="Charishma K."/>
            <person name="Patel A."/>
            <person name="Kumar M."/>
            <person name="Sahu K.P."/>
            <person name="Kumar A."/>
        </authorList>
    </citation>
    <scope>NUCLEOTIDE SEQUENCE [LARGE SCALE GENOMIC DNA]</scope>
    <source>
        <strain evidence="1 2">OsEnb-ALM-A6</strain>
    </source>
</reference>
<dbReference type="Proteomes" id="UP001463665">
    <property type="component" value="Chromosome"/>
</dbReference>
<dbReference type="EMBL" id="CP154834">
    <property type="protein sequence ID" value="XAO73536.1"/>
    <property type="molecule type" value="Genomic_DNA"/>
</dbReference>
<evidence type="ECO:0000313" key="1">
    <source>
        <dbReference type="EMBL" id="XAO73536.1"/>
    </source>
</evidence>
<keyword evidence="2" id="KW-1185">Reference proteome</keyword>
<accession>A0AAU6WLA8</accession>